<evidence type="ECO:0000313" key="1">
    <source>
        <dbReference type="EMBL" id="MPM29188.1"/>
    </source>
</evidence>
<reference evidence="1" key="1">
    <citation type="submission" date="2019-08" db="EMBL/GenBank/DDBJ databases">
        <authorList>
            <person name="Kucharzyk K."/>
            <person name="Murdoch R.W."/>
            <person name="Higgins S."/>
            <person name="Loffler F."/>
        </authorList>
    </citation>
    <scope>NUCLEOTIDE SEQUENCE</scope>
</reference>
<dbReference type="AlphaFoldDB" id="A0A644YMG6"/>
<accession>A0A644YMG6</accession>
<protein>
    <submittedName>
        <fullName evidence="1">Uncharacterized protein</fullName>
    </submittedName>
</protein>
<proteinExistence type="predicted"/>
<name>A0A644YMG6_9ZZZZ</name>
<comment type="caution">
    <text evidence="1">The sequence shown here is derived from an EMBL/GenBank/DDBJ whole genome shotgun (WGS) entry which is preliminary data.</text>
</comment>
<sequence>MQIIVATEPTGSGGTRYSVMFYGLKEFKGEDDTLTFSVPSDATEDLIRSNYLATFKLGLIRYVVKTDAAKMLMITYNAPDTAPPPKDKWNNWVTSISGNLYLNGEKSYKSLSNYNDVSVYKVMPEWKTEFSISNSYSESEYSLEEYDYYYRSINRSIYGSANYIGAISDHWSWGLFGNAYSSTYSNINFSASFSPGIEYDVFPYKEATTRQVRCVYTIGPEYNEYFDTTIYNKTEELLYSQSLGIAAEVVQKWGSLSGSVTGNSYLHDFSKNSINFYLNTSFRLFKGLELSVYAYYNMIHNQLSLPKGNITQEELLLQQRQIETQYSYYVSLGLSYTFGSIYNTVVNPRFGN</sequence>
<gene>
    <name evidence="1" type="ORF">SDC9_75728</name>
</gene>
<dbReference type="EMBL" id="VSSQ01005447">
    <property type="protein sequence ID" value="MPM29188.1"/>
    <property type="molecule type" value="Genomic_DNA"/>
</dbReference>
<organism evidence="1">
    <name type="scientific">bioreactor metagenome</name>
    <dbReference type="NCBI Taxonomy" id="1076179"/>
    <lineage>
        <taxon>unclassified sequences</taxon>
        <taxon>metagenomes</taxon>
        <taxon>ecological metagenomes</taxon>
    </lineage>
</organism>